<proteinExistence type="predicted"/>
<dbReference type="EMBL" id="CP046565">
    <property type="protein sequence ID" value="QJD30992.1"/>
    <property type="molecule type" value="Genomic_DNA"/>
</dbReference>
<gene>
    <name evidence="6" type="primary">lptC</name>
    <name evidence="6" type="ORF">GNH96_14245</name>
</gene>
<accession>A0A858QAM5</accession>
<keyword evidence="2" id="KW-0997">Cell inner membrane</keyword>
<keyword evidence="7" id="KW-1185">Reference proteome</keyword>
<evidence type="ECO:0000313" key="7">
    <source>
        <dbReference type="Proteomes" id="UP000503004"/>
    </source>
</evidence>
<keyword evidence="4" id="KW-1133">Transmembrane helix</keyword>
<dbReference type="InterPro" id="IPR026265">
    <property type="entry name" value="LptC"/>
</dbReference>
<name>A0A858QAM5_9GAMM</name>
<dbReference type="PANTHER" id="PTHR37481">
    <property type="entry name" value="LIPOPOLYSACCHARIDE EXPORT SYSTEM PROTEIN LPTC"/>
    <property type="match status" value="1"/>
</dbReference>
<dbReference type="Gene3D" id="2.60.450.10">
    <property type="entry name" value="Lipopolysaccharide (LPS) transport protein A like domain"/>
    <property type="match status" value="1"/>
</dbReference>
<protein>
    <submittedName>
        <fullName evidence="6">LPS export ABC transporter periplasmic protein LptC</fullName>
    </submittedName>
</protein>
<dbReference type="GO" id="GO:0015221">
    <property type="term" value="F:lipopolysaccharide transmembrane transporter activity"/>
    <property type="evidence" value="ECO:0007669"/>
    <property type="project" value="InterPro"/>
</dbReference>
<evidence type="ECO:0000256" key="1">
    <source>
        <dbReference type="ARBA" id="ARBA00022475"/>
    </source>
</evidence>
<dbReference type="InterPro" id="IPR052363">
    <property type="entry name" value="LPS_export_LptC"/>
</dbReference>
<dbReference type="Pfam" id="PF06835">
    <property type="entry name" value="LptC"/>
    <property type="match status" value="1"/>
</dbReference>
<dbReference type="GO" id="GO:0017089">
    <property type="term" value="F:glycolipid transfer activity"/>
    <property type="evidence" value="ECO:0007669"/>
    <property type="project" value="TreeGrafter"/>
</dbReference>
<evidence type="ECO:0000256" key="4">
    <source>
        <dbReference type="ARBA" id="ARBA00022989"/>
    </source>
</evidence>
<dbReference type="GO" id="GO:0005886">
    <property type="term" value="C:plasma membrane"/>
    <property type="evidence" value="ECO:0007669"/>
    <property type="project" value="InterPro"/>
</dbReference>
<keyword evidence="5" id="KW-0472">Membrane</keyword>
<dbReference type="InterPro" id="IPR010664">
    <property type="entry name" value="LipoPS_assembly_LptC-rel"/>
</dbReference>
<dbReference type="GO" id="GO:0030288">
    <property type="term" value="C:outer membrane-bounded periplasmic space"/>
    <property type="evidence" value="ECO:0007669"/>
    <property type="project" value="TreeGrafter"/>
</dbReference>
<evidence type="ECO:0000313" key="6">
    <source>
        <dbReference type="EMBL" id="QJD30992.1"/>
    </source>
</evidence>
<evidence type="ECO:0000256" key="3">
    <source>
        <dbReference type="ARBA" id="ARBA00022692"/>
    </source>
</evidence>
<keyword evidence="3" id="KW-0812">Transmembrane</keyword>
<sequence>MLAVAALGSTWYAQRIKPTEDAGATAEHGTVDYFSLDIRRTALDEGGKAKNLLVAPVLTHYIDDDHTDLTMPVYTMFSKEDNPPWVISSEHGTIRPDGTIALEGAVLIQRDTDRNGRAIRVITSNALVDPSRDYAETADHVEVFSDPDFLSGDGAQVHFGDQLKITILSNVRRKHDVR</sequence>
<dbReference type="NCBIfam" id="TIGR04409">
    <property type="entry name" value="LptC_YrbK"/>
    <property type="match status" value="1"/>
</dbReference>
<evidence type="ECO:0000256" key="2">
    <source>
        <dbReference type="ARBA" id="ARBA00022519"/>
    </source>
</evidence>
<reference evidence="7" key="1">
    <citation type="submission" date="2019-12" db="EMBL/GenBank/DDBJ databases">
        <authorList>
            <person name="Awala S.I."/>
            <person name="Rhee S.K."/>
        </authorList>
    </citation>
    <scope>NUCLEOTIDE SEQUENCE [LARGE SCALE GENOMIC DNA]</scope>
    <source>
        <strain evidence="7">IM1</strain>
    </source>
</reference>
<organism evidence="6 7">
    <name type="scientific">Methylococcus geothermalis</name>
    <dbReference type="NCBI Taxonomy" id="2681310"/>
    <lineage>
        <taxon>Bacteria</taxon>
        <taxon>Pseudomonadati</taxon>
        <taxon>Pseudomonadota</taxon>
        <taxon>Gammaproteobacteria</taxon>
        <taxon>Methylococcales</taxon>
        <taxon>Methylococcaceae</taxon>
        <taxon>Methylococcus</taxon>
    </lineage>
</organism>
<keyword evidence="1" id="KW-1003">Cell membrane</keyword>
<evidence type="ECO:0000256" key="5">
    <source>
        <dbReference type="ARBA" id="ARBA00023136"/>
    </source>
</evidence>
<dbReference type="RefSeq" id="WP_169604265.1">
    <property type="nucleotide sequence ID" value="NZ_CP046565.1"/>
</dbReference>
<dbReference type="AlphaFoldDB" id="A0A858QAM5"/>
<dbReference type="Proteomes" id="UP000503004">
    <property type="component" value="Chromosome"/>
</dbReference>
<dbReference type="PANTHER" id="PTHR37481:SF1">
    <property type="entry name" value="LIPOPOLYSACCHARIDE EXPORT SYSTEM PROTEIN LPTC"/>
    <property type="match status" value="1"/>
</dbReference>
<dbReference type="KEGG" id="metu:GNH96_14245"/>